<evidence type="ECO:0000256" key="5">
    <source>
        <dbReference type="SAM" id="SignalP"/>
    </source>
</evidence>
<dbReference type="InterPro" id="IPR051487">
    <property type="entry name" value="Ser/Thr_Proteases_Immune/Dev"/>
</dbReference>
<dbReference type="InterPro" id="IPR009003">
    <property type="entry name" value="Peptidase_S1_PA"/>
</dbReference>
<feature type="domain" description="Peptidase S1" evidence="6">
    <location>
        <begin position="106"/>
        <end position="348"/>
    </location>
</feature>
<dbReference type="Proteomes" id="UP001168821">
    <property type="component" value="Unassembled WGS sequence"/>
</dbReference>
<keyword evidence="3" id="KW-0325">Glycoprotein</keyword>
<evidence type="ECO:0000313" key="8">
    <source>
        <dbReference type="Proteomes" id="UP001168821"/>
    </source>
</evidence>
<dbReference type="InterPro" id="IPR001254">
    <property type="entry name" value="Trypsin_dom"/>
</dbReference>
<comment type="similarity">
    <text evidence="4">Belongs to the peptidase S1 family. CLIP subfamily.</text>
</comment>
<dbReference type="AlphaFoldDB" id="A0AA38J0V5"/>
<evidence type="ECO:0000313" key="7">
    <source>
        <dbReference type="EMBL" id="KAJ3666930.1"/>
    </source>
</evidence>
<proteinExistence type="inferred from homology"/>
<dbReference type="Pfam" id="PF00089">
    <property type="entry name" value="Trypsin"/>
    <property type="match status" value="1"/>
</dbReference>
<evidence type="ECO:0000256" key="4">
    <source>
        <dbReference type="ARBA" id="ARBA00024195"/>
    </source>
</evidence>
<dbReference type="Gene3D" id="2.40.10.10">
    <property type="entry name" value="Trypsin-like serine proteases"/>
    <property type="match status" value="1"/>
</dbReference>
<dbReference type="FunFam" id="2.40.10.10:FF:000028">
    <property type="entry name" value="Serine protease easter"/>
    <property type="match status" value="1"/>
</dbReference>
<gene>
    <name evidence="7" type="ORF">Zmor_002352</name>
</gene>
<evidence type="ECO:0000256" key="1">
    <source>
        <dbReference type="ARBA" id="ARBA00022729"/>
    </source>
</evidence>
<dbReference type="CDD" id="cd00190">
    <property type="entry name" value="Tryp_SPc"/>
    <property type="match status" value="1"/>
</dbReference>
<dbReference type="SUPFAM" id="SSF50494">
    <property type="entry name" value="Trypsin-like serine proteases"/>
    <property type="match status" value="1"/>
</dbReference>
<keyword evidence="1 5" id="KW-0732">Signal</keyword>
<dbReference type="PROSITE" id="PS50240">
    <property type="entry name" value="TRYPSIN_DOM"/>
    <property type="match status" value="1"/>
</dbReference>
<comment type="caution">
    <text evidence="7">The sequence shown here is derived from an EMBL/GenBank/DDBJ whole genome shotgun (WGS) entry which is preliminary data.</text>
</comment>
<accession>A0AA38J0V5</accession>
<evidence type="ECO:0000256" key="2">
    <source>
        <dbReference type="ARBA" id="ARBA00023157"/>
    </source>
</evidence>
<dbReference type="PRINTS" id="PR00722">
    <property type="entry name" value="CHYMOTRYPSIN"/>
</dbReference>
<keyword evidence="8" id="KW-1185">Reference proteome</keyword>
<dbReference type="InterPro" id="IPR001314">
    <property type="entry name" value="Peptidase_S1A"/>
</dbReference>
<dbReference type="EMBL" id="JALNTZ010000001">
    <property type="protein sequence ID" value="KAJ3666930.1"/>
    <property type="molecule type" value="Genomic_DNA"/>
</dbReference>
<reference evidence="7" key="1">
    <citation type="journal article" date="2023" name="G3 (Bethesda)">
        <title>Whole genome assemblies of Zophobas morio and Tenebrio molitor.</title>
        <authorList>
            <person name="Kaur S."/>
            <person name="Stinson S.A."/>
            <person name="diCenzo G.C."/>
        </authorList>
    </citation>
    <scope>NUCLEOTIDE SEQUENCE</scope>
    <source>
        <strain evidence="7">QUZm001</strain>
    </source>
</reference>
<name>A0AA38J0V5_9CUCU</name>
<evidence type="ECO:0000259" key="6">
    <source>
        <dbReference type="PROSITE" id="PS50240"/>
    </source>
</evidence>
<dbReference type="GO" id="GO:0006508">
    <property type="term" value="P:proteolysis"/>
    <property type="evidence" value="ECO:0007669"/>
    <property type="project" value="InterPro"/>
</dbReference>
<dbReference type="SMART" id="SM00020">
    <property type="entry name" value="Tryp_SPc"/>
    <property type="match status" value="1"/>
</dbReference>
<keyword evidence="2" id="KW-1015">Disulfide bond</keyword>
<protein>
    <recommendedName>
        <fullName evidence="6">Peptidase S1 domain-containing protein</fullName>
    </recommendedName>
</protein>
<sequence>MFKFFSIVIVISVQSVYTKDIIRSPCTLQSSNSPGECKLLTECKEIQDEAVLGYKTPQSCGFEGTQTVVCCPKSRRPGDISEKKCSEYASYTKEKQLCGHNIVKRIVGGKPAGRTEFPHMAIFGYEKRGSENIQWLCGGSLISEQYILTAALCLSSRLVGEPKLVLLGVTNLNDTNHRREIKIINNVVHPEYRNITYYHDIALVKLEKPVEINSYVRPACLNTNFDFSVSQAIATGWGFTQPSGKRSEDLQKVTLDITDHQLCNNTYNKVLCQGIINDVHICTGSDNEKKGTCRGDVGGPLQIHHKNDPTLCMYDVVGVISSGIICSQGPSVNTRVSHYIKWIEDIVWPEKTQ</sequence>
<organism evidence="7 8">
    <name type="scientific">Zophobas morio</name>
    <dbReference type="NCBI Taxonomy" id="2755281"/>
    <lineage>
        <taxon>Eukaryota</taxon>
        <taxon>Metazoa</taxon>
        <taxon>Ecdysozoa</taxon>
        <taxon>Arthropoda</taxon>
        <taxon>Hexapoda</taxon>
        <taxon>Insecta</taxon>
        <taxon>Pterygota</taxon>
        <taxon>Neoptera</taxon>
        <taxon>Endopterygota</taxon>
        <taxon>Coleoptera</taxon>
        <taxon>Polyphaga</taxon>
        <taxon>Cucujiformia</taxon>
        <taxon>Tenebrionidae</taxon>
        <taxon>Zophobas</taxon>
    </lineage>
</organism>
<evidence type="ECO:0000256" key="3">
    <source>
        <dbReference type="ARBA" id="ARBA00023180"/>
    </source>
</evidence>
<feature type="chain" id="PRO_5041297048" description="Peptidase S1 domain-containing protein" evidence="5">
    <location>
        <begin position="19"/>
        <end position="353"/>
    </location>
</feature>
<dbReference type="InterPro" id="IPR043504">
    <property type="entry name" value="Peptidase_S1_PA_chymotrypsin"/>
</dbReference>
<dbReference type="GO" id="GO:0004252">
    <property type="term" value="F:serine-type endopeptidase activity"/>
    <property type="evidence" value="ECO:0007669"/>
    <property type="project" value="InterPro"/>
</dbReference>
<feature type="signal peptide" evidence="5">
    <location>
        <begin position="1"/>
        <end position="18"/>
    </location>
</feature>
<dbReference type="PANTHER" id="PTHR24256">
    <property type="entry name" value="TRYPTASE-RELATED"/>
    <property type="match status" value="1"/>
</dbReference>